<dbReference type="InterPro" id="IPR016195">
    <property type="entry name" value="Pol/histidinol_Pase-like"/>
</dbReference>
<evidence type="ECO:0000256" key="8">
    <source>
        <dbReference type="RuleBase" id="RU366003"/>
    </source>
</evidence>
<evidence type="ECO:0000256" key="3">
    <source>
        <dbReference type="ARBA" id="ARBA00013085"/>
    </source>
</evidence>
<dbReference type="InterPro" id="IPR010140">
    <property type="entry name" value="Histidinol_P_phosphatase_HisJ"/>
</dbReference>
<organism evidence="10 11">
    <name type="scientific">Clostridium gallinarum</name>
    <dbReference type="NCBI Taxonomy" id="2762246"/>
    <lineage>
        <taxon>Bacteria</taxon>
        <taxon>Bacillati</taxon>
        <taxon>Bacillota</taxon>
        <taxon>Clostridia</taxon>
        <taxon>Eubacteriales</taxon>
        <taxon>Clostridiaceae</taxon>
        <taxon>Clostridium</taxon>
    </lineage>
</organism>
<evidence type="ECO:0000313" key="11">
    <source>
        <dbReference type="Proteomes" id="UP000640335"/>
    </source>
</evidence>
<keyword evidence="5 8" id="KW-0378">Hydrolase</keyword>
<comment type="similarity">
    <text evidence="2 8">Belongs to the PHP hydrolase family. HisK subfamily.</text>
</comment>
<dbReference type="SUPFAM" id="SSF89550">
    <property type="entry name" value="PHP domain-like"/>
    <property type="match status" value="1"/>
</dbReference>
<evidence type="ECO:0000256" key="4">
    <source>
        <dbReference type="ARBA" id="ARBA00022605"/>
    </source>
</evidence>
<gene>
    <name evidence="10" type="ORF">H9660_01415</name>
</gene>
<evidence type="ECO:0000256" key="5">
    <source>
        <dbReference type="ARBA" id="ARBA00022801"/>
    </source>
</evidence>
<dbReference type="Proteomes" id="UP000640335">
    <property type="component" value="Unassembled WGS sequence"/>
</dbReference>
<feature type="domain" description="Polymerase/histidinol phosphatase N-terminal" evidence="9">
    <location>
        <begin position="3"/>
        <end position="78"/>
    </location>
</feature>
<keyword evidence="11" id="KW-1185">Reference proteome</keyword>
<keyword evidence="6 8" id="KW-0368">Histidine biosynthesis</keyword>
<dbReference type="EC" id="3.1.3.15" evidence="3 8"/>
<comment type="catalytic activity">
    <reaction evidence="7 8">
        <text>L-histidinol phosphate + H2O = L-histidinol + phosphate</text>
        <dbReference type="Rhea" id="RHEA:14465"/>
        <dbReference type="ChEBI" id="CHEBI:15377"/>
        <dbReference type="ChEBI" id="CHEBI:43474"/>
        <dbReference type="ChEBI" id="CHEBI:57699"/>
        <dbReference type="ChEBI" id="CHEBI:57980"/>
        <dbReference type="EC" id="3.1.3.15"/>
    </reaction>
</comment>
<sequence>MIFDSHMHSKFSTDSRMKIEDAIITSKEKNLGIIITDHMDLAYPVKEDFKFHIPSYFNEYEKYRGDRLKLGIEIGLTEDTLLENEAIAKNYDFDFILGSIHAVNNLDIYVDYINQGYDKTKFFQLYFENMLTCVKLYNNFDSLSHIDYPCRYCKFENKEIILDDFKDIIAEIFKILINKNKVLELNTSRLHIKEAQKSLIDIYKLYSDLGGKYITLGSDAHIQNSIGRNFDLALNFLEKVNLQGVYFDNRKMKIINS</sequence>
<dbReference type="InterPro" id="IPR003141">
    <property type="entry name" value="Pol/His_phosphatase_N"/>
</dbReference>
<name>A0ABR8Q050_9CLOT</name>
<dbReference type="SMART" id="SM00481">
    <property type="entry name" value="POLIIIAc"/>
    <property type="match status" value="1"/>
</dbReference>
<evidence type="ECO:0000256" key="7">
    <source>
        <dbReference type="ARBA" id="ARBA00049158"/>
    </source>
</evidence>
<evidence type="ECO:0000256" key="1">
    <source>
        <dbReference type="ARBA" id="ARBA00004970"/>
    </source>
</evidence>
<dbReference type="PANTHER" id="PTHR21039">
    <property type="entry name" value="HISTIDINOL PHOSPHATASE-RELATED"/>
    <property type="match status" value="1"/>
</dbReference>
<dbReference type="PANTHER" id="PTHR21039:SF0">
    <property type="entry name" value="HISTIDINOL-PHOSPHATASE"/>
    <property type="match status" value="1"/>
</dbReference>
<proteinExistence type="inferred from homology"/>
<evidence type="ECO:0000256" key="6">
    <source>
        <dbReference type="ARBA" id="ARBA00023102"/>
    </source>
</evidence>
<reference evidence="10 11" key="1">
    <citation type="submission" date="2020-08" db="EMBL/GenBank/DDBJ databases">
        <title>A Genomic Blueprint of the Chicken Gut Microbiome.</title>
        <authorList>
            <person name="Gilroy R."/>
            <person name="Ravi A."/>
            <person name="Getino M."/>
            <person name="Pursley I."/>
            <person name="Horton D.L."/>
            <person name="Alikhan N.-F."/>
            <person name="Baker D."/>
            <person name="Gharbi K."/>
            <person name="Hall N."/>
            <person name="Watson M."/>
            <person name="Adriaenssens E.M."/>
            <person name="Foster-Nyarko E."/>
            <person name="Jarju S."/>
            <person name="Secka A."/>
            <person name="Antonio M."/>
            <person name="Oren A."/>
            <person name="Chaudhuri R."/>
            <person name="La Ragione R.M."/>
            <person name="Hildebrand F."/>
            <person name="Pallen M.J."/>
        </authorList>
    </citation>
    <scope>NUCLEOTIDE SEQUENCE [LARGE SCALE GENOMIC DNA]</scope>
    <source>
        <strain evidence="10 11">Sa3CUN1</strain>
    </source>
</reference>
<comment type="caution">
    <text evidence="10">The sequence shown here is derived from an EMBL/GenBank/DDBJ whole genome shotgun (WGS) entry which is preliminary data.</text>
</comment>
<evidence type="ECO:0000259" key="9">
    <source>
        <dbReference type="SMART" id="SM00481"/>
    </source>
</evidence>
<accession>A0ABR8Q050</accession>
<dbReference type="NCBIfam" id="NF004086">
    <property type="entry name" value="PRK05588.1"/>
    <property type="match status" value="1"/>
</dbReference>
<dbReference type="Gene3D" id="3.20.20.140">
    <property type="entry name" value="Metal-dependent hydrolases"/>
    <property type="match status" value="1"/>
</dbReference>
<protein>
    <recommendedName>
        <fullName evidence="3 8">Histidinol-phosphatase</fullName>
        <shortName evidence="8">HolPase</shortName>
        <ecNumber evidence="3 8">3.1.3.15</ecNumber>
    </recommendedName>
</protein>
<dbReference type="EMBL" id="JACSQZ010000003">
    <property type="protein sequence ID" value="MBD7913799.1"/>
    <property type="molecule type" value="Genomic_DNA"/>
</dbReference>
<evidence type="ECO:0000256" key="2">
    <source>
        <dbReference type="ARBA" id="ARBA00009152"/>
    </source>
</evidence>
<evidence type="ECO:0000313" key="10">
    <source>
        <dbReference type="EMBL" id="MBD7913799.1"/>
    </source>
</evidence>
<comment type="pathway">
    <text evidence="1 8">Amino-acid biosynthesis; L-histidine biosynthesis; L-histidine from 5-phospho-alpha-D-ribose 1-diphosphate: step 8/9.</text>
</comment>
<dbReference type="RefSeq" id="WP_191747807.1">
    <property type="nucleotide sequence ID" value="NZ_JACSQZ010000003.1"/>
</dbReference>
<dbReference type="NCBIfam" id="TIGR01856">
    <property type="entry name" value="hisJ_fam"/>
    <property type="match status" value="1"/>
</dbReference>
<keyword evidence="4 8" id="KW-0028">Amino-acid biosynthesis</keyword>
<dbReference type="Pfam" id="PF02811">
    <property type="entry name" value="PHP"/>
    <property type="match status" value="1"/>
</dbReference>
<dbReference type="InterPro" id="IPR004013">
    <property type="entry name" value="PHP_dom"/>
</dbReference>